<reference evidence="1 2" key="1">
    <citation type="submission" date="2020-08" db="EMBL/GenBank/DDBJ databases">
        <title>Bridging the membrane lipid divide: bacteria of the FCB group superphylum have the potential to synthesize archaeal ether lipids.</title>
        <authorList>
            <person name="Villanueva L."/>
            <person name="Von Meijenfeldt F.A.B."/>
            <person name="Westbye A.B."/>
            <person name="Yadav S."/>
            <person name="Hopmans E.C."/>
            <person name="Dutilh B.E."/>
            <person name="Sinninghe Damste J.S."/>
        </authorList>
    </citation>
    <scope>NUCLEOTIDE SEQUENCE [LARGE SCALE GENOMIC DNA]</scope>
    <source>
        <strain evidence="1">NIOZ-UU27</strain>
    </source>
</reference>
<dbReference type="AlphaFoldDB" id="A0A8J6MYE0"/>
<dbReference type="EMBL" id="JACNJD010000083">
    <property type="protein sequence ID" value="MBC8176071.1"/>
    <property type="molecule type" value="Genomic_DNA"/>
</dbReference>
<organism evidence="1 2">
    <name type="scientific">Candidatus Desulfacyla euxinica</name>
    <dbReference type="NCBI Taxonomy" id="2841693"/>
    <lineage>
        <taxon>Bacteria</taxon>
        <taxon>Deltaproteobacteria</taxon>
        <taxon>Candidatus Desulfacyla</taxon>
    </lineage>
</organism>
<comment type="caution">
    <text evidence="1">The sequence shown here is derived from an EMBL/GenBank/DDBJ whole genome shotgun (WGS) entry which is preliminary data.</text>
</comment>
<evidence type="ECO:0000313" key="1">
    <source>
        <dbReference type="EMBL" id="MBC8176071.1"/>
    </source>
</evidence>
<name>A0A8J6MYE0_9DELT</name>
<protein>
    <submittedName>
        <fullName evidence="1">Uncharacterized protein</fullName>
    </submittedName>
</protein>
<dbReference type="Proteomes" id="UP000650524">
    <property type="component" value="Unassembled WGS sequence"/>
</dbReference>
<evidence type="ECO:0000313" key="2">
    <source>
        <dbReference type="Proteomes" id="UP000650524"/>
    </source>
</evidence>
<sequence length="79" mass="9161">MQLTPCTLAARLSAFSLEFIDRSSDYRPIGEERVKKLPNLIREMNEGLPKAAKLTLICFILYAHYYIDIQNSWAKVKKK</sequence>
<gene>
    <name evidence="1" type="ORF">H8E19_01595</name>
</gene>
<proteinExistence type="predicted"/>
<accession>A0A8J6MYE0</accession>